<feature type="transmembrane region" description="Helical" evidence="1">
    <location>
        <begin position="39"/>
        <end position="59"/>
    </location>
</feature>
<dbReference type="GO" id="GO:0005783">
    <property type="term" value="C:endoplasmic reticulum"/>
    <property type="evidence" value="ECO:0007669"/>
    <property type="project" value="TreeGrafter"/>
</dbReference>
<keyword evidence="3" id="KW-1185">Reference proteome</keyword>
<dbReference type="PANTHER" id="PTHR13285:SF18">
    <property type="entry name" value="PROTEIN-CYSTEINE N-PALMITOYLTRANSFERASE RASP"/>
    <property type="match status" value="1"/>
</dbReference>
<accession>A0AAV5TTD2</accession>
<evidence type="ECO:0000313" key="2">
    <source>
        <dbReference type="EMBL" id="GMS97753.1"/>
    </source>
</evidence>
<proteinExistence type="predicted"/>
<organism evidence="2 3">
    <name type="scientific">Pristionchus entomophagus</name>
    <dbReference type="NCBI Taxonomy" id="358040"/>
    <lineage>
        <taxon>Eukaryota</taxon>
        <taxon>Metazoa</taxon>
        <taxon>Ecdysozoa</taxon>
        <taxon>Nematoda</taxon>
        <taxon>Chromadorea</taxon>
        <taxon>Rhabditida</taxon>
        <taxon>Rhabditina</taxon>
        <taxon>Diplogasteromorpha</taxon>
        <taxon>Diplogasteroidea</taxon>
        <taxon>Neodiplogasteridae</taxon>
        <taxon>Pristionchus</taxon>
    </lineage>
</organism>
<comment type="caution">
    <text evidence="2">The sequence shown here is derived from an EMBL/GenBank/DDBJ whole genome shotgun (WGS) entry which is preliminary data.</text>
</comment>
<gene>
    <name evidence="2" type="ORF">PENTCL1PPCAC_19928</name>
</gene>
<feature type="transmembrane region" description="Helical" evidence="1">
    <location>
        <begin position="65"/>
        <end position="87"/>
    </location>
</feature>
<keyword evidence="1" id="KW-0812">Transmembrane</keyword>
<evidence type="ECO:0000256" key="1">
    <source>
        <dbReference type="SAM" id="Phobius"/>
    </source>
</evidence>
<keyword evidence="1" id="KW-1133">Transmembrane helix</keyword>
<dbReference type="Proteomes" id="UP001432027">
    <property type="component" value="Unassembled WGS sequence"/>
</dbReference>
<dbReference type="EMBL" id="BTSX01000004">
    <property type="protein sequence ID" value="GMS97753.1"/>
    <property type="molecule type" value="Genomic_DNA"/>
</dbReference>
<dbReference type="GO" id="GO:0016409">
    <property type="term" value="F:palmitoyltransferase activity"/>
    <property type="evidence" value="ECO:0007669"/>
    <property type="project" value="TreeGrafter"/>
</dbReference>
<name>A0AAV5TTD2_9BILA</name>
<sequence length="120" mass="13736">MTYLPYSMTLIVLYDRTVYSGKTKNIYKRTQRISLRSNLFFGARLSLWAIFFESLIHVIPVHDLFASPFTMICGLNGYAMSSLAYVVGQYFHLKYVVIFGVPSLFERIDGLTLPPPPICI</sequence>
<evidence type="ECO:0008006" key="4">
    <source>
        <dbReference type="Google" id="ProtNLM"/>
    </source>
</evidence>
<protein>
    <recommendedName>
        <fullName evidence="4">G protein-coupled receptor</fullName>
    </recommendedName>
</protein>
<dbReference type="PANTHER" id="PTHR13285">
    <property type="entry name" value="ACYLTRANSFERASE"/>
    <property type="match status" value="1"/>
</dbReference>
<dbReference type="AlphaFoldDB" id="A0AAV5TTD2"/>
<keyword evidence="1" id="KW-0472">Membrane</keyword>
<reference evidence="2" key="1">
    <citation type="submission" date="2023-10" db="EMBL/GenBank/DDBJ databases">
        <title>Genome assembly of Pristionchus species.</title>
        <authorList>
            <person name="Yoshida K."/>
            <person name="Sommer R.J."/>
        </authorList>
    </citation>
    <scope>NUCLEOTIDE SEQUENCE</scope>
    <source>
        <strain evidence="2">RS0144</strain>
    </source>
</reference>
<dbReference type="InterPro" id="IPR051085">
    <property type="entry name" value="MB_O-acyltransferase"/>
</dbReference>
<evidence type="ECO:0000313" key="3">
    <source>
        <dbReference type="Proteomes" id="UP001432027"/>
    </source>
</evidence>